<evidence type="ECO:0000256" key="3">
    <source>
        <dbReference type="ARBA" id="ARBA00023211"/>
    </source>
</evidence>
<keyword evidence="3" id="KW-0464">Manganese</keyword>
<comment type="similarity">
    <text evidence="4">Belongs to the arginase family.</text>
</comment>
<evidence type="ECO:0000256" key="2">
    <source>
        <dbReference type="ARBA" id="ARBA00022801"/>
    </source>
</evidence>
<dbReference type="RefSeq" id="WP_254572386.1">
    <property type="nucleotide sequence ID" value="NZ_CP098502.1"/>
</dbReference>
<sequence length="255" mass="26417">MSGVDDTRHLVALLCRTSDRDADGMLGAAALGEALGARAIGSPGTPRRTSYAEDLEEARGCLLEAGGQLDDAFEAGKVPVLLAGTCSICVSTLPVVARHHPDALVLWLDAHADFNTPDTSQSKFLGGMGLAGACGLWDTGFGAGLDPARVVMFGVRDVEGGERVLLERQGVGTVDRPGALADLLDARKVFIHLDLDILDPEVLPSGFPADGGLDFEQLRRLLDLVAGAADVIGAEITGAHPDHAEVLAGVLGPLL</sequence>
<keyword evidence="1" id="KW-0479">Metal-binding</keyword>
<protein>
    <submittedName>
        <fullName evidence="5">Arginase family protein</fullName>
    </submittedName>
</protein>
<dbReference type="Proteomes" id="UP001056035">
    <property type="component" value="Chromosome"/>
</dbReference>
<accession>A0ABY5DY22</accession>
<gene>
    <name evidence="5" type="ORF">NBH00_05710</name>
</gene>
<dbReference type="Gene3D" id="3.40.800.10">
    <property type="entry name" value="Ureohydrolase domain"/>
    <property type="match status" value="1"/>
</dbReference>
<name>A0ABY5DY22_9ACTN</name>
<evidence type="ECO:0000313" key="5">
    <source>
        <dbReference type="EMBL" id="UTI65707.1"/>
    </source>
</evidence>
<dbReference type="CDD" id="cd09999">
    <property type="entry name" value="Arginase-like_1"/>
    <property type="match status" value="1"/>
</dbReference>
<dbReference type="InterPro" id="IPR006035">
    <property type="entry name" value="Ureohydrolase"/>
</dbReference>
<organism evidence="5 6">
    <name type="scientific">Paraconexibacter antarcticus</name>
    <dbReference type="NCBI Taxonomy" id="2949664"/>
    <lineage>
        <taxon>Bacteria</taxon>
        <taxon>Bacillati</taxon>
        <taxon>Actinomycetota</taxon>
        <taxon>Thermoleophilia</taxon>
        <taxon>Solirubrobacterales</taxon>
        <taxon>Paraconexibacteraceae</taxon>
        <taxon>Paraconexibacter</taxon>
    </lineage>
</organism>
<reference evidence="5 6" key="1">
    <citation type="submission" date="2022-06" db="EMBL/GenBank/DDBJ databases">
        <title>Paraconexibacter antarcticus.</title>
        <authorList>
            <person name="Kim C.S."/>
        </authorList>
    </citation>
    <scope>NUCLEOTIDE SEQUENCE [LARGE SCALE GENOMIC DNA]</scope>
    <source>
        <strain evidence="5 6">02-257</strain>
    </source>
</reference>
<dbReference type="Pfam" id="PF00491">
    <property type="entry name" value="Arginase"/>
    <property type="match status" value="1"/>
</dbReference>
<evidence type="ECO:0000256" key="4">
    <source>
        <dbReference type="PROSITE-ProRule" id="PRU00742"/>
    </source>
</evidence>
<evidence type="ECO:0000313" key="6">
    <source>
        <dbReference type="Proteomes" id="UP001056035"/>
    </source>
</evidence>
<proteinExistence type="inferred from homology"/>
<dbReference type="EMBL" id="CP098502">
    <property type="protein sequence ID" value="UTI65707.1"/>
    <property type="molecule type" value="Genomic_DNA"/>
</dbReference>
<dbReference type="SUPFAM" id="SSF52768">
    <property type="entry name" value="Arginase/deacetylase"/>
    <property type="match status" value="1"/>
</dbReference>
<dbReference type="PANTHER" id="PTHR43782">
    <property type="entry name" value="ARGINASE"/>
    <property type="match status" value="1"/>
</dbReference>
<evidence type="ECO:0000256" key="1">
    <source>
        <dbReference type="ARBA" id="ARBA00022723"/>
    </source>
</evidence>
<keyword evidence="2" id="KW-0378">Hydrolase</keyword>
<dbReference type="InterPro" id="IPR023696">
    <property type="entry name" value="Ureohydrolase_dom_sf"/>
</dbReference>
<keyword evidence="6" id="KW-1185">Reference proteome</keyword>
<dbReference type="PRINTS" id="PR00116">
    <property type="entry name" value="ARGINASE"/>
</dbReference>
<dbReference type="PROSITE" id="PS51409">
    <property type="entry name" value="ARGINASE_2"/>
    <property type="match status" value="1"/>
</dbReference>
<dbReference type="PANTHER" id="PTHR43782:SF3">
    <property type="entry name" value="ARGINASE"/>
    <property type="match status" value="1"/>
</dbReference>